<dbReference type="Proteomes" id="UP000054498">
    <property type="component" value="Unassembled WGS sequence"/>
</dbReference>
<organism evidence="2 3">
    <name type="scientific">Monoraphidium neglectum</name>
    <dbReference type="NCBI Taxonomy" id="145388"/>
    <lineage>
        <taxon>Eukaryota</taxon>
        <taxon>Viridiplantae</taxon>
        <taxon>Chlorophyta</taxon>
        <taxon>core chlorophytes</taxon>
        <taxon>Chlorophyceae</taxon>
        <taxon>CS clade</taxon>
        <taxon>Sphaeropleales</taxon>
        <taxon>Selenastraceae</taxon>
        <taxon>Monoraphidium</taxon>
    </lineage>
</organism>
<dbReference type="EMBL" id="KK100529">
    <property type="protein sequence ID" value="KIZ05293.1"/>
    <property type="molecule type" value="Genomic_DNA"/>
</dbReference>
<dbReference type="KEGG" id="mng:MNEG_2667"/>
<dbReference type="GeneID" id="25735545"/>
<name>A0A0D2K4D7_9CHLO</name>
<evidence type="ECO:0000313" key="3">
    <source>
        <dbReference type="Proteomes" id="UP000054498"/>
    </source>
</evidence>
<dbReference type="AlphaFoldDB" id="A0A0D2K4D7"/>
<proteinExistence type="predicted"/>
<feature type="transmembrane region" description="Helical" evidence="1">
    <location>
        <begin position="15"/>
        <end position="38"/>
    </location>
</feature>
<keyword evidence="1" id="KW-0812">Transmembrane</keyword>
<evidence type="ECO:0000313" key="2">
    <source>
        <dbReference type="EMBL" id="KIZ05293.1"/>
    </source>
</evidence>
<dbReference type="RefSeq" id="XP_013904312.1">
    <property type="nucleotide sequence ID" value="XM_014048858.1"/>
</dbReference>
<keyword evidence="1" id="KW-1133">Transmembrane helix</keyword>
<sequence length="90" mass="9754">MAARSTLAKFLPIEVMPVVGPVALAAGLFGWMMTRTIVSDPDGHSKARVGISIQDDETAEKRGEGWRGSIRNHFTTRISSNAVSIFPNKV</sequence>
<gene>
    <name evidence="2" type="ORF">MNEG_2667</name>
</gene>
<reference evidence="2 3" key="1">
    <citation type="journal article" date="2013" name="BMC Genomics">
        <title>Reconstruction of the lipid metabolism for the microalga Monoraphidium neglectum from its genome sequence reveals characteristics suitable for biofuel production.</title>
        <authorList>
            <person name="Bogen C."/>
            <person name="Al-Dilaimi A."/>
            <person name="Albersmeier A."/>
            <person name="Wichmann J."/>
            <person name="Grundmann M."/>
            <person name="Rupp O."/>
            <person name="Lauersen K.J."/>
            <person name="Blifernez-Klassen O."/>
            <person name="Kalinowski J."/>
            <person name="Goesmann A."/>
            <person name="Mussgnug J.H."/>
            <person name="Kruse O."/>
        </authorList>
    </citation>
    <scope>NUCLEOTIDE SEQUENCE [LARGE SCALE GENOMIC DNA]</scope>
    <source>
        <strain evidence="2 3">SAG 48.87</strain>
    </source>
</reference>
<protein>
    <submittedName>
        <fullName evidence="2">Uncharacterized protein</fullName>
    </submittedName>
</protein>
<keyword evidence="1" id="KW-0472">Membrane</keyword>
<evidence type="ECO:0000256" key="1">
    <source>
        <dbReference type="SAM" id="Phobius"/>
    </source>
</evidence>
<accession>A0A0D2K4D7</accession>
<keyword evidence="3" id="KW-1185">Reference proteome</keyword>